<dbReference type="GeneID" id="95336067"/>
<gene>
    <name evidence="1" type="ordered locus">Csal_1206</name>
</gene>
<organism evidence="1 2">
    <name type="scientific">Chromohalobacter israelensis (strain ATCC BAA-138 / DSM 3043 / CIP 106854 / NCIMB 13768 / 1H11)</name>
    <name type="common">Chromohalobacter salexigens</name>
    <dbReference type="NCBI Taxonomy" id="290398"/>
    <lineage>
        <taxon>Bacteria</taxon>
        <taxon>Pseudomonadati</taxon>
        <taxon>Pseudomonadota</taxon>
        <taxon>Gammaproteobacteria</taxon>
        <taxon>Oceanospirillales</taxon>
        <taxon>Halomonadaceae</taxon>
        <taxon>Chromohalobacter</taxon>
    </lineage>
</organism>
<sequence length="231" mass="26520">MELEAKTCIWTRPKDEYLHPLLKSWLGALDEYSRLHRDFGISDNPWWHNERASISLLAGAAWREGWVALEEFGTSKRGHKIPSEERGDRVGRCDLYVTNREASIAMEAKQAWQRIGYRSRADKEVRDKLQAAWRDTGYLHAYEADTRFAATFIVPNLPASEVEDGDAISPSLLREKVLEWLELMAGFCRRPGKPVSFAYFFPSDGERYLNVYTGTVYPGVVLVMEERERGG</sequence>
<name>Q1QY97_CHRI1</name>
<evidence type="ECO:0000313" key="1">
    <source>
        <dbReference type="EMBL" id="ABE58561.1"/>
    </source>
</evidence>
<dbReference type="EMBL" id="CP000285">
    <property type="protein sequence ID" value="ABE58561.1"/>
    <property type="molecule type" value="Genomic_DNA"/>
</dbReference>
<dbReference type="Proteomes" id="UP000000239">
    <property type="component" value="Chromosome"/>
</dbReference>
<keyword evidence="2" id="KW-1185">Reference proteome</keyword>
<dbReference type="eggNOG" id="ENOG5033ZTM">
    <property type="taxonomic scope" value="Bacteria"/>
</dbReference>
<proteinExistence type="predicted"/>
<reference evidence="1 2" key="1">
    <citation type="journal article" date="2011" name="Stand. Genomic Sci.">
        <title>Complete genome sequence of the halophilic and highly halotolerant Chromohalobacter salexigens type strain (1H11(T)).</title>
        <authorList>
            <person name="Copeland A."/>
            <person name="O'Connor K."/>
            <person name="Lucas S."/>
            <person name="Lapidus A."/>
            <person name="Berry K.W."/>
            <person name="Detter J.C."/>
            <person name="Del Rio T.G."/>
            <person name="Hammon N."/>
            <person name="Dalin E."/>
            <person name="Tice H."/>
            <person name="Pitluck S."/>
            <person name="Bruce D."/>
            <person name="Goodwin L."/>
            <person name="Han C."/>
            <person name="Tapia R."/>
            <person name="Saunders E."/>
            <person name="Schmutz J."/>
            <person name="Brettin T."/>
            <person name="Larimer F."/>
            <person name="Land M."/>
            <person name="Hauser L."/>
            <person name="Vargas C."/>
            <person name="Nieto J.J."/>
            <person name="Kyrpides N.C."/>
            <person name="Ivanova N."/>
            <person name="Goker M."/>
            <person name="Klenk H.P."/>
            <person name="Csonka L.N."/>
            <person name="Woyke T."/>
        </authorList>
    </citation>
    <scope>NUCLEOTIDE SEQUENCE [LARGE SCALE GENOMIC DNA]</scope>
    <source>
        <strain evidence="2">ATCC BAA-138 / DSM 3043 / CIP 106854 / NCIMB 13768 / 1H11</strain>
    </source>
</reference>
<accession>Q1QY97</accession>
<dbReference type="KEGG" id="csa:Csal_1206"/>
<dbReference type="RefSeq" id="WP_011506507.1">
    <property type="nucleotide sequence ID" value="NC_007963.1"/>
</dbReference>
<dbReference type="STRING" id="290398.Csal_1206"/>
<protein>
    <submittedName>
        <fullName evidence="1">Uncharacterized protein</fullName>
    </submittedName>
</protein>
<dbReference type="AlphaFoldDB" id="Q1QY97"/>
<evidence type="ECO:0000313" key="2">
    <source>
        <dbReference type="Proteomes" id="UP000000239"/>
    </source>
</evidence>
<dbReference type="HOGENOM" id="CLU_1303923_0_0_6"/>